<dbReference type="SUPFAM" id="SSF89550">
    <property type="entry name" value="PHP domain-like"/>
    <property type="match status" value="1"/>
</dbReference>
<keyword evidence="3" id="KW-1185">Reference proteome</keyword>
<dbReference type="KEGG" id="dbc:MFMK1_002176"/>
<dbReference type="InterPro" id="IPR016195">
    <property type="entry name" value="Pol/histidinol_Pase-like"/>
</dbReference>
<dbReference type="EMBL" id="CP121694">
    <property type="protein sequence ID" value="WRO22347.1"/>
    <property type="molecule type" value="Genomic_DNA"/>
</dbReference>
<sequence>MVVDLHTHTTASDGAVSPEELVKLALTAGLHAIAVTDHDTVGGLAAAEEAAAKLPIKVIPGIEISTDWQDEEIHALGYFIDYNCQKLQKVLDILAEERFQRGKKMVSKLRRIGILISWARVQHLAKEGVVGRPHVAQAMLEEGYVGNISEAFRKYLSKGQVGYVCRMKLTPAEAVKLIRDAGGVPVLAHPGLLRNHHKLGEIISKGFQGIEVYYPQHDSEQVRLYLTLAQQYGLVVTGGSDFHGASRAKNKLAASTVANKVVSDLVKIREETKHGNCK</sequence>
<dbReference type="InterPro" id="IPR004013">
    <property type="entry name" value="PHP_dom"/>
</dbReference>
<dbReference type="PANTHER" id="PTHR42924">
    <property type="entry name" value="EXONUCLEASE"/>
    <property type="match status" value="1"/>
</dbReference>
<dbReference type="CDD" id="cd07438">
    <property type="entry name" value="PHP_HisPPase_AMP"/>
    <property type="match status" value="1"/>
</dbReference>
<dbReference type="Gene3D" id="1.10.150.650">
    <property type="match status" value="1"/>
</dbReference>
<dbReference type="PANTHER" id="PTHR42924:SF3">
    <property type="entry name" value="POLYMERASE_HISTIDINOL PHOSPHATASE N-TERMINAL DOMAIN-CONTAINING PROTEIN"/>
    <property type="match status" value="1"/>
</dbReference>
<evidence type="ECO:0000313" key="2">
    <source>
        <dbReference type="EMBL" id="WRO22347.1"/>
    </source>
</evidence>
<dbReference type="SMART" id="SM00481">
    <property type="entry name" value="POLIIIAc"/>
    <property type="match status" value="1"/>
</dbReference>
<evidence type="ECO:0000259" key="1">
    <source>
        <dbReference type="SMART" id="SM00481"/>
    </source>
</evidence>
<reference evidence="2 3" key="1">
    <citation type="submission" date="2023-04" db="EMBL/GenBank/DDBJ databases">
        <authorList>
            <person name="Hsu D."/>
        </authorList>
    </citation>
    <scope>NUCLEOTIDE SEQUENCE [LARGE SCALE GENOMIC DNA]</scope>
    <source>
        <strain evidence="2 3">MK1</strain>
    </source>
</reference>
<dbReference type="AlphaFoldDB" id="A0AAU0UP86"/>
<protein>
    <submittedName>
        <fullName evidence="2">PHP domain-containing protein</fullName>
    </submittedName>
</protein>
<dbReference type="Pfam" id="PF02811">
    <property type="entry name" value="PHP"/>
    <property type="match status" value="1"/>
</dbReference>
<dbReference type="GO" id="GO:0035312">
    <property type="term" value="F:5'-3' DNA exonuclease activity"/>
    <property type="evidence" value="ECO:0007669"/>
    <property type="project" value="TreeGrafter"/>
</dbReference>
<dbReference type="GO" id="GO:0004534">
    <property type="term" value="F:5'-3' RNA exonuclease activity"/>
    <property type="evidence" value="ECO:0007669"/>
    <property type="project" value="TreeGrafter"/>
</dbReference>
<dbReference type="Gene3D" id="3.20.20.140">
    <property type="entry name" value="Metal-dependent hydrolases"/>
    <property type="match status" value="1"/>
</dbReference>
<name>A0AAU0UP86_9FIRM</name>
<dbReference type="Proteomes" id="UP001329915">
    <property type="component" value="Chromosome"/>
</dbReference>
<dbReference type="RefSeq" id="WP_366921760.1">
    <property type="nucleotide sequence ID" value="NZ_CP121694.1"/>
</dbReference>
<proteinExistence type="predicted"/>
<dbReference type="InterPro" id="IPR003141">
    <property type="entry name" value="Pol/His_phosphatase_N"/>
</dbReference>
<accession>A0AAU0UP86</accession>
<dbReference type="InterPro" id="IPR052018">
    <property type="entry name" value="PHP_domain"/>
</dbReference>
<gene>
    <name evidence="2" type="ORF">MFMK1_002176</name>
</gene>
<feature type="domain" description="Polymerase/histidinol phosphatase N-terminal" evidence="1">
    <location>
        <begin position="3"/>
        <end position="68"/>
    </location>
</feature>
<organism evidence="2 3">
    <name type="scientific">Metallumcola ferriviriculae</name>
    <dbReference type="NCBI Taxonomy" id="3039180"/>
    <lineage>
        <taxon>Bacteria</taxon>
        <taxon>Bacillati</taxon>
        <taxon>Bacillota</taxon>
        <taxon>Clostridia</taxon>
        <taxon>Neomoorellales</taxon>
        <taxon>Desulfitibacteraceae</taxon>
        <taxon>Metallumcola</taxon>
    </lineage>
</organism>
<evidence type="ECO:0000313" key="3">
    <source>
        <dbReference type="Proteomes" id="UP001329915"/>
    </source>
</evidence>